<dbReference type="HOGENOM" id="CLU_000445_69_17_4"/>
<dbReference type="KEGG" id="aoa:dqs_2164"/>
<dbReference type="PANTHER" id="PTHR44520">
    <property type="entry name" value="RESPONSE REGULATOR RCP1-RELATED"/>
    <property type="match status" value="1"/>
</dbReference>
<dbReference type="PANTHER" id="PTHR44520:SF1">
    <property type="entry name" value="TWO-COMPONENT SYSTEM REGULATORY PROTEIN"/>
    <property type="match status" value="1"/>
</dbReference>
<keyword evidence="1" id="KW-0597">Phosphoprotein</keyword>
<reference evidence="3 4" key="1">
    <citation type="journal article" date="2006" name="Nat. Biotechnol.">
        <title>Complete genome of the mutualistic, N2-fixing grass endophyte Azoarcus sp. strain BH72.</title>
        <authorList>
            <person name="Krause A."/>
            <person name="Ramakumar A."/>
            <person name="Bartels D."/>
            <person name="Battistoni F."/>
            <person name="Bekel T."/>
            <person name="Boch J."/>
            <person name="Boehm M."/>
            <person name="Friedrich F."/>
            <person name="Hurek T."/>
            <person name="Krause L."/>
            <person name="Linke B."/>
            <person name="McHardy A.C."/>
            <person name="Sarkar A."/>
            <person name="Schneiker S."/>
            <person name="Syed A.A."/>
            <person name="Thauer R."/>
            <person name="Vorhoelter F.-J."/>
            <person name="Weidner S."/>
            <person name="Puehler A."/>
            <person name="Reinhold-Hurek B."/>
            <person name="Kaiser O."/>
            <person name="Goesmann A."/>
        </authorList>
    </citation>
    <scope>NUCLEOTIDE SEQUENCE [LARGE SCALE GENOMIC DNA]</scope>
    <source>
        <strain evidence="3 4">BH72</strain>
    </source>
</reference>
<evidence type="ECO:0000256" key="1">
    <source>
        <dbReference type="PROSITE-ProRule" id="PRU00169"/>
    </source>
</evidence>
<gene>
    <name evidence="3" type="primary">rcp1</name>
    <name evidence="3" type="ordered locus">azo2009</name>
</gene>
<dbReference type="Pfam" id="PF00072">
    <property type="entry name" value="Response_reg"/>
    <property type="match status" value="1"/>
</dbReference>
<dbReference type="Gene3D" id="3.40.50.2300">
    <property type="match status" value="1"/>
</dbReference>
<evidence type="ECO:0000313" key="4">
    <source>
        <dbReference type="Proteomes" id="UP000002588"/>
    </source>
</evidence>
<dbReference type="InterPro" id="IPR011006">
    <property type="entry name" value="CheY-like_superfamily"/>
</dbReference>
<protein>
    <submittedName>
        <fullName evidence="3">Two-component response regulator</fullName>
    </submittedName>
</protein>
<dbReference type="RefSeq" id="WP_011765740.1">
    <property type="nucleotide sequence ID" value="NC_008702.1"/>
</dbReference>
<evidence type="ECO:0000259" key="2">
    <source>
        <dbReference type="PROSITE" id="PS50110"/>
    </source>
</evidence>
<dbReference type="CDD" id="cd17557">
    <property type="entry name" value="REC_Rcp-like"/>
    <property type="match status" value="1"/>
</dbReference>
<keyword evidence="4" id="KW-1185">Reference proteome</keyword>
<evidence type="ECO:0000313" key="3">
    <source>
        <dbReference type="EMBL" id="CAL94626.1"/>
    </source>
</evidence>
<dbReference type="Proteomes" id="UP000002588">
    <property type="component" value="Chromosome"/>
</dbReference>
<dbReference type="KEGG" id="azo:azo2009"/>
<dbReference type="SUPFAM" id="SSF52172">
    <property type="entry name" value="CheY-like"/>
    <property type="match status" value="1"/>
</dbReference>
<feature type="domain" description="Response regulatory" evidence="2">
    <location>
        <begin position="6"/>
        <end position="134"/>
    </location>
</feature>
<dbReference type="STRING" id="62928.azo2009"/>
<feature type="modified residue" description="4-aspartylphosphate" evidence="1">
    <location>
        <position position="67"/>
    </location>
</feature>
<dbReference type="eggNOG" id="COG0784">
    <property type="taxonomic scope" value="Bacteria"/>
</dbReference>
<proteinExistence type="predicted"/>
<sequence>MPSERPILLVEDNPDDEALTLRAFSKNKITNPIVVARDGVEAIDYLFCTGIHENRDAKVVPAVVLLDLKLPRIDGLEVLRRIRADERTALLPVVVLTTSRELQDIQEAYRLGANSYIRKPVDFERFLYAVGQLGLYWLSLNETADSVSSSAY</sequence>
<dbReference type="SMART" id="SM00448">
    <property type="entry name" value="REC"/>
    <property type="match status" value="1"/>
</dbReference>
<dbReference type="GO" id="GO:0000160">
    <property type="term" value="P:phosphorelay signal transduction system"/>
    <property type="evidence" value="ECO:0007669"/>
    <property type="project" value="InterPro"/>
</dbReference>
<dbReference type="InterPro" id="IPR001789">
    <property type="entry name" value="Sig_transdc_resp-reg_receiver"/>
</dbReference>
<dbReference type="EMBL" id="AM406670">
    <property type="protein sequence ID" value="CAL94626.1"/>
    <property type="molecule type" value="Genomic_DNA"/>
</dbReference>
<name>A1K721_AZOSB</name>
<dbReference type="AlphaFoldDB" id="A1K721"/>
<dbReference type="PROSITE" id="PS50110">
    <property type="entry name" value="RESPONSE_REGULATORY"/>
    <property type="match status" value="1"/>
</dbReference>
<dbReference type="InterPro" id="IPR052893">
    <property type="entry name" value="TCS_response_regulator"/>
</dbReference>
<dbReference type="OrthoDB" id="9793549at2"/>
<accession>A1K721</accession>
<organism evidence="3 4">
    <name type="scientific">Azoarcus sp. (strain BH72)</name>
    <dbReference type="NCBI Taxonomy" id="418699"/>
    <lineage>
        <taxon>Bacteria</taxon>
        <taxon>Pseudomonadati</taxon>
        <taxon>Pseudomonadota</taxon>
        <taxon>Betaproteobacteria</taxon>
        <taxon>Rhodocyclales</taxon>
        <taxon>Zoogloeaceae</taxon>
        <taxon>Azoarcus</taxon>
    </lineage>
</organism>